<protein>
    <submittedName>
        <fullName evidence="1">Methylase involved in ubiquinone/menaquinone biosynthesis</fullName>
    </submittedName>
</protein>
<keyword evidence="2" id="KW-1185">Reference proteome</keyword>
<dbReference type="OrthoDB" id="9782767at2"/>
<organism evidence="1 2">
    <name type="scientific">Desulfobacter postgatei 2ac9</name>
    <dbReference type="NCBI Taxonomy" id="879212"/>
    <lineage>
        <taxon>Bacteria</taxon>
        <taxon>Pseudomonadati</taxon>
        <taxon>Thermodesulfobacteriota</taxon>
        <taxon>Desulfobacteria</taxon>
        <taxon>Desulfobacterales</taxon>
        <taxon>Desulfobacteraceae</taxon>
        <taxon>Desulfobacter</taxon>
    </lineage>
</organism>
<dbReference type="InterPro" id="IPR029063">
    <property type="entry name" value="SAM-dependent_MTases_sf"/>
</dbReference>
<name>I5B3V3_9BACT</name>
<evidence type="ECO:0000313" key="1">
    <source>
        <dbReference type="EMBL" id="EIM64166.1"/>
    </source>
</evidence>
<dbReference type="EMBL" id="CM001488">
    <property type="protein sequence ID" value="EIM64166.1"/>
    <property type="molecule type" value="Genomic_DNA"/>
</dbReference>
<dbReference type="AlphaFoldDB" id="I5B3V3"/>
<keyword evidence="1" id="KW-0808">Transferase</keyword>
<accession>I5B3V3</accession>
<dbReference type="Proteomes" id="UP000005778">
    <property type="component" value="Chromosome"/>
</dbReference>
<dbReference type="eggNOG" id="COG2226">
    <property type="taxonomic scope" value="Bacteria"/>
</dbReference>
<dbReference type="Pfam" id="PF13489">
    <property type="entry name" value="Methyltransf_23"/>
    <property type="match status" value="1"/>
</dbReference>
<dbReference type="STRING" id="879212.DespoDRAFT_02298"/>
<dbReference type="GO" id="GO:0008168">
    <property type="term" value="F:methyltransferase activity"/>
    <property type="evidence" value="ECO:0007669"/>
    <property type="project" value="UniProtKB-KW"/>
</dbReference>
<dbReference type="SUPFAM" id="SSF53335">
    <property type="entry name" value="S-adenosyl-L-methionine-dependent methyltransferases"/>
    <property type="match status" value="1"/>
</dbReference>
<evidence type="ECO:0000313" key="2">
    <source>
        <dbReference type="Proteomes" id="UP000005778"/>
    </source>
</evidence>
<dbReference type="GO" id="GO:0032259">
    <property type="term" value="P:methylation"/>
    <property type="evidence" value="ECO:0007669"/>
    <property type="project" value="UniProtKB-KW"/>
</dbReference>
<proteinExistence type="predicted"/>
<reference evidence="1 2" key="2">
    <citation type="submission" date="2012-02" db="EMBL/GenBank/DDBJ databases">
        <title>Improved High-Quality Draft sequence of Desulfobacter postgatei 2ac9.</title>
        <authorList>
            <consortium name="US DOE Joint Genome Institute"/>
            <person name="Lucas S."/>
            <person name="Han J."/>
            <person name="Lapidus A."/>
            <person name="Cheng J.-F."/>
            <person name="Goodwin L."/>
            <person name="Pitluck S."/>
            <person name="Peters L."/>
            <person name="Ovchinnikova G."/>
            <person name="Held B."/>
            <person name="Detter J.C."/>
            <person name="Han C."/>
            <person name="Tapia R."/>
            <person name="Land M."/>
            <person name="Hauser L."/>
            <person name="Kyrpides N."/>
            <person name="Ivanova N."/>
            <person name="Pagani I."/>
            <person name="Orellana R."/>
            <person name="Lovley D."/>
            <person name="Woyke T."/>
        </authorList>
    </citation>
    <scope>NUCLEOTIDE SEQUENCE [LARGE SCALE GENOMIC DNA]</scope>
    <source>
        <strain evidence="1 2">2ac9</strain>
    </source>
</reference>
<dbReference type="PANTHER" id="PTHR43861">
    <property type="entry name" value="TRANS-ACONITATE 2-METHYLTRANSFERASE-RELATED"/>
    <property type="match status" value="1"/>
</dbReference>
<dbReference type="RefSeq" id="WP_004073640.1">
    <property type="nucleotide sequence ID" value="NZ_CM001488.1"/>
</dbReference>
<keyword evidence="1" id="KW-0830">Ubiquinone</keyword>
<dbReference type="Gene3D" id="3.40.50.150">
    <property type="entry name" value="Vaccinia Virus protein VP39"/>
    <property type="match status" value="1"/>
</dbReference>
<sequence>MDKKRSFDEFAQAYDAWFFDNMNLLNSEVNLVAYFMKDAGDTFSVGCGSGLFESILKRDFNILIQYGLEPSEGMAQIARKRGISVDVTTAEDADLGEEQYDTILFNGTPSYIHDLQSVFHKAYTALRKGGKIVVIDVPKESSYATMYNLAKSLETWEHPLLEGVHPRNPYPIEFVKVANWRTTAEKVEMLKTAGFQDFDYAQTLTKHPLYSNNMEEQPIPGFDCGDYVAICAFKERERNKMPN</sequence>
<reference evidence="1 2" key="1">
    <citation type="submission" date="2011-09" db="EMBL/GenBank/DDBJ databases">
        <authorList>
            <consortium name="US DOE Joint Genome Institute (JGI-PGF)"/>
            <person name="Lucas S."/>
            <person name="Han J."/>
            <person name="Lapidus A."/>
            <person name="Cheng J.-F."/>
            <person name="Goodwin L."/>
            <person name="Pitluck S."/>
            <person name="Peters L."/>
            <person name="Land M.L."/>
            <person name="Hauser L."/>
            <person name="Orellana R."/>
            <person name="Lovley D."/>
            <person name="Woyke T.J."/>
        </authorList>
    </citation>
    <scope>NUCLEOTIDE SEQUENCE [LARGE SCALE GENOMIC DNA]</scope>
    <source>
        <strain evidence="1 2">2ac9</strain>
    </source>
</reference>
<gene>
    <name evidence="1" type="ORF">DespoDRAFT_02298</name>
</gene>
<keyword evidence="1" id="KW-0489">Methyltransferase</keyword>
<dbReference type="CDD" id="cd02440">
    <property type="entry name" value="AdoMet_MTases"/>
    <property type="match status" value="1"/>
</dbReference>
<dbReference type="HOGENOM" id="CLU_037990_14_1_7"/>